<evidence type="ECO:0000313" key="5">
    <source>
        <dbReference type="EMBL" id="RBP42548.1"/>
    </source>
</evidence>
<feature type="domain" description="DUF1553" evidence="4">
    <location>
        <begin position="395"/>
        <end position="646"/>
    </location>
</feature>
<feature type="signal peptide" evidence="2">
    <location>
        <begin position="1"/>
        <end position="26"/>
    </location>
</feature>
<evidence type="ECO:0000256" key="2">
    <source>
        <dbReference type="SAM" id="SignalP"/>
    </source>
</evidence>
<comment type="caution">
    <text evidence="5">The sequence shown here is derived from an EMBL/GenBank/DDBJ whole genome shotgun (WGS) entry which is preliminary data.</text>
</comment>
<feature type="region of interest" description="Disordered" evidence="1">
    <location>
        <begin position="299"/>
        <end position="326"/>
    </location>
</feature>
<protein>
    <submittedName>
        <fullName evidence="5">Uncharacterized protein DUF1549</fullName>
    </submittedName>
</protein>
<dbReference type="PANTHER" id="PTHR35889:SF3">
    <property type="entry name" value="F-BOX DOMAIN-CONTAINING PROTEIN"/>
    <property type="match status" value="1"/>
</dbReference>
<sequence length="675" mass="75165">MHASLFLKVTRVVTVILLLASSSTVARDKEAVSWAFRPLYRPATPTVEHETWVRDDLDRFILAKLTEKKILPNLDADRTVLLRRATFDLTGLPPTEKELEDFLRDPANDDQAFAKAVDRLLQSPRFGERWGRHWLDVVRYADSVGRTMNAAFPFARRYRDYVIDAFNKDKPYNRFIAEQIAGDLLPAATPQEKSENTIATGMLTMASLDLSDGGELFRMDQVDDQIDVTTRAFFGLTVACARCHDHKTDAITQHDYYALAGIFYSSETWQGQRPKGDLGANGYVDVDALVRVPAAGPMVASNSSKGSVASSSSGGSSAGGADDSGMMDMQMNNGRYPVFFRYDATRAMGLAEGEPTDCPIAIKGDAYDRGEAPKRGDLQIPMLPALPVISGKASGRLELAKWIATPNHPLTSRVMVNRIWQHLFGRGIVRSVDDFGRTGEEPTHPELLDHLAVRFVENGWSVKQMIRSIMLSRTYRLSSKGDAAREELDGANDYFWRMNLRRLEMEAIRDSMFFMAGELNLERPEGTQVAGYGGKGKEARLRSLTPDDEPCRAVYLPVLRSLLTPMHETFDFPDPSQIKGLREVTTVAPQALFFLNGELSASLARAAAERLLEEEHKDDAARVQAAYVRILGRKPDASEITAARDMMKALDATGTARWSIFIQALMSSAEFRYLL</sequence>
<feature type="compositionally biased region" description="Low complexity" evidence="1">
    <location>
        <begin position="300"/>
        <end position="324"/>
    </location>
</feature>
<keyword evidence="2" id="KW-0732">Signal</keyword>
<dbReference type="Pfam" id="PF07583">
    <property type="entry name" value="PSCyt2"/>
    <property type="match status" value="1"/>
</dbReference>
<dbReference type="Pfam" id="PF07587">
    <property type="entry name" value="PSD1"/>
    <property type="match status" value="1"/>
</dbReference>
<gene>
    <name evidence="5" type="ORF">DES53_106257</name>
</gene>
<dbReference type="EMBL" id="QNRR01000006">
    <property type="protein sequence ID" value="RBP42548.1"/>
    <property type="molecule type" value="Genomic_DNA"/>
</dbReference>
<evidence type="ECO:0000259" key="3">
    <source>
        <dbReference type="Pfam" id="PF07583"/>
    </source>
</evidence>
<dbReference type="RefSeq" id="WP_113959668.1">
    <property type="nucleotide sequence ID" value="NZ_QNRR01000006.1"/>
</dbReference>
<dbReference type="Proteomes" id="UP000253426">
    <property type="component" value="Unassembled WGS sequence"/>
</dbReference>
<dbReference type="InterPro" id="IPR011444">
    <property type="entry name" value="DUF1549"/>
</dbReference>
<proteinExistence type="predicted"/>
<name>A0A366HIF7_9BACT</name>
<keyword evidence="6" id="KW-1185">Reference proteome</keyword>
<evidence type="ECO:0000256" key="1">
    <source>
        <dbReference type="SAM" id="MobiDB-lite"/>
    </source>
</evidence>
<dbReference type="InterPro" id="IPR022655">
    <property type="entry name" value="DUF1553"/>
</dbReference>
<accession>A0A366HIF7</accession>
<organism evidence="5 6">
    <name type="scientific">Roseimicrobium gellanilyticum</name>
    <dbReference type="NCBI Taxonomy" id="748857"/>
    <lineage>
        <taxon>Bacteria</taxon>
        <taxon>Pseudomonadati</taxon>
        <taxon>Verrucomicrobiota</taxon>
        <taxon>Verrucomicrobiia</taxon>
        <taxon>Verrucomicrobiales</taxon>
        <taxon>Verrucomicrobiaceae</taxon>
        <taxon>Roseimicrobium</taxon>
    </lineage>
</organism>
<dbReference type="PANTHER" id="PTHR35889">
    <property type="entry name" value="CYCLOINULO-OLIGOSACCHARIDE FRUCTANOTRANSFERASE-RELATED"/>
    <property type="match status" value="1"/>
</dbReference>
<evidence type="ECO:0000259" key="4">
    <source>
        <dbReference type="Pfam" id="PF07587"/>
    </source>
</evidence>
<feature type="chain" id="PRO_5016644175" evidence="2">
    <location>
        <begin position="27"/>
        <end position="675"/>
    </location>
</feature>
<feature type="domain" description="DUF1549" evidence="3">
    <location>
        <begin position="57"/>
        <end position="266"/>
    </location>
</feature>
<evidence type="ECO:0000313" key="6">
    <source>
        <dbReference type="Proteomes" id="UP000253426"/>
    </source>
</evidence>
<reference evidence="5 6" key="1">
    <citation type="submission" date="2018-06" db="EMBL/GenBank/DDBJ databases">
        <title>Genomic Encyclopedia of Type Strains, Phase IV (KMG-IV): sequencing the most valuable type-strain genomes for metagenomic binning, comparative biology and taxonomic classification.</title>
        <authorList>
            <person name="Goeker M."/>
        </authorList>
    </citation>
    <scope>NUCLEOTIDE SEQUENCE [LARGE SCALE GENOMIC DNA]</scope>
    <source>
        <strain evidence="5 6">DSM 25532</strain>
    </source>
</reference>
<dbReference type="OrthoDB" id="227493at2"/>
<dbReference type="AlphaFoldDB" id="A0A366HIF7"/>